<evidence type="ECO:0000259" key="7">
    <source>
        <dbReference type="Pfam" id="PF08281"/>
    </source>
</evidence>
<dbReference type="InterPro" id="IPR052704">
    <property type="entry name" value="ECF_Sigma-70_Domain"/>
</dbReference>
<dbReference type="InterPro" id="IPR036388">
    <property type="entry name" value="WH-like_DNA-bd_sf"/>
</dbReference>
<evidence type="ECO:0000313" key="8">
    <source>
        <dbReference type="EMBL" id="KJL43569.1"/>
    </source>
</evidence>
<dbReference type="SUPFAM" id="SSF54427">
    <property type="entry name" value="NTF2-like"/>
    <property type="match status" value="1"/>
</dbReference>
<dbReference type="GO" id="GO:0016987">
    <property type="term" value="F:sigma factor activity"/>
    <property type="evidence" value="ECO:0007669"/>
    <property type="project" value="UniProtKB-KW"/>
</dbReference>
<keyword evidence="4" id="KW-0731">Sigma factor</keyword>
<feature type="domain" description="RNA polymerase sigma-70 region 2" evidence="6">
    <location>
        <begin position="7"/>
        <end position="73"/>
    </location>
</feature>
<dbReference type="PATRIC" id="fig|69370.6.peg.1297"/>
<dbReference type="NCBIfam" id="TIGR02937">
    <property type="entry name" value="sigma70-ECF"/>
    <property type="match status" value="1"/>
</dbReference>
<dbReference type="RefSeq" id="WP_045297843.1">
    <property type="nucleotide sequence ID" value="NZ_JYJA01000030.1"/>
</dbReference>
<dbReference type="AlphaFoldDB" id="A0A0M2HH08"/>
<dbReference type="NCBIfam" id="NF007214">
    <property type="entry name" value="PRK09636.1"/>
    <property type="match status" value="1"/>
</dbReference>
<evidence type="ECO:0000256" key="1">
    <source>
        <dbReference type="ARBA" id="ARBA00010641"/>
    </source>
</evidence>
<dbReference type="OrthoDB" id="3211555at2"/>
<comment type="similarity">
    <text evidence="1">Belongs to the sigma-70 factor family. ECF subfamily.</text>
</comment>
<dbReference type="InterPro" id="IPR007627">
    <property type="entry name" value="RNA_pol_sigma70_r2"/>
</dbReference>
<dbReference type="Gene3D" id="3.10.450.50">
    <property type="match status" value="1"/>
</dbReference>
<keyword evidence="9" id="KW-1185">Reference proteome</keyword>
<evidence type="ECO:0000256" key="3">
    <source>
        <dbReference type="ARBA" id="ARBA00023015"/>
    </source>
</evidence>
<dbReference type="Gene3D" id="1.10.1740.10">
    <property type="match status" value="1"/>
</dbReference>
<dbReference type="GO" id="GO:0003677">
    <property type="term" value="F:DNA binding"/>
    <property type="evidence" value="ECO:0007669"/>
    <property type="project" value="InterPro"/>
</dbReference>
<dbReference type="SUPFAM" id="SSF88659">
    <property type="entry name" value="Sigma3 and sigma4 domains of RNA polymerase sigma factors"/>
    <property type="match status" value="1"/>
</dbReference>
<dbReference type="InterPro" id="IPR013325">
    <property type="entry name" value="RNA_pol_sigma_r2"/>
</dbReference>
<dbReference type="Pfam" id="PF08281">
    <property type="entry name" value="Sigma70_r4_2"/>
    <property type="match status" value="1"/>
</dbReference>
<dbReference type="EMBL" id="JYJA01000030">
    <property type="protein sequence ID" value="KJL43569.1"/>
    <property type="molecule type" value="Genomic_DNA"/>
</dbReference>
<dbReference type="Gene3D" id="1.10.10.10">
    <property type="entry name" value="Winged helix-like DNA-binding domain superfamily/Winged helix DNA-binding domain"/>
    <property type="match status" value="1"/>
</dbReference>
<evidence type="ECO:0000256" key="5">
    <source>
        <dbReference type="ARBA" id="ARBA00023163"/>
    </source>
</evidence>
<dbReference type="PANTHER" id="PTHR30173:SF43">
    <property type="entry name" value="ECF RNA POLYMERASE SIGMA FACTOR SIGI-RELATED"/>
    <property type="match status" value="1"/>
</dbReference>
<reference evidence="8 9" key="1">
    <citation type="submission" date="2015-02" db="EMBL/GenBank/DDBJ databases">
        <title>Draft genome sequences of ten Microbacterium spp. with emphasis on heavy metal contaminated environments.</title>
        <authorList>
            <person name="Corretto E."/>
        </authorList>
    </citation>
    <scope>NUCLEOTIDE SEQUENCE [LARGE SCALE GENOMIC DNA]</scope>
    <source>
        <strain evidence="8 9">DSM 8608</strain>
    </source>
</reference>
<dbReference type="GO" id="GO:0006352">
    <property type="term" value="P:DNA-templated transcription initiation"/>
    <property type="evidence" value="ECO:0007669"/>
    <property type="project" value="InterPro"/>
</dbReference>
<comment type="subunit">
    <text evidence="2">Interacts transiently with the RNA polymerase catalytic core formed by RpoA, RpoB, RpoC and RpoZ (2 alpha, 1 beta, 1 beta' and 1 omega subunit) to form the RNA polymerase holoenzyme that can initiate transcription.</text>
</comment>
<protein>
    <submittedName>
        <fullName evidence="8">ECF RNA polymerase sigma factor SigJ</fullName>
    </submittedName>
</protein>
<evidence type="ECO:0000259" key="6">
    <source>
        <dbReference type="Pfam" id="PF04542"/>
    </source>
</evidence>
<keyword evidence="5" id="KW-0804">Transcription</keyword>
<sequence length="293" mass="31815">MPPTDEVESERRALLGLCYRMLGTVADAEDAVQETYVRWLRLSDEERTAIRNPAAWLTRVAGRVCLDMLGSARARREHYVGEWLPEPVPQGSPLAASVPLDPIEQVTLDDSVSMALLVLLESLTPAERVAFVLHDVFGVPFAEIAETVGRSADAVRQLASQARRRVREHRTGAASREQHDAVARAFAAATATGELDALVAVLDPGVVLRSDGGGRVSAALRPVRGADRVGRFLLGLPRLEPDAVLVAIETPDGLGFLATIDDEPSALVSLEVRDGRVTDVYIMRNPDKLTQWS</sequence>
<dbReference type="InterPro" id="IPR032710">
    <property type="entry name" value="NTF2-like_dom_sf"/>
</dbReference>
<keyword evidence="3" id="KW-0805">Transcription regulation</keyword>
<name>A0A0M2HH08_MICTR</name>
<evidence type="ECO:0000256" key="4">
    <source>
        <dbReference type="ARBA" id="ARBA00023082"/>
    </source>
</evidence>
<gene>
    <name evidence="8" type="primary">sigJ_2</name>
    <name evidence="8" type="ORF">RS82_01264</name>
</gene>
<accession>A0A0M2HH08</accession>
<dbReference type="InterPro" id="IPR013249">
    <property type="entry name" value="RNA_pol_sigma70_r4_t2"/>
</dbReference>
<dbReference type="Proteomes" id="UP000034098">
    <property type="component" value="Unassembled WGS sequence"/>
</dbReference>
<dbReference type="InterPro" id="IPR013324">
    <property type="entry name" value="RNA_pol_sigma_r3/r4-like"/>
</dbReference>
<dbReference type="InterPro" id="IPR014284">
    <property type="entry name" value="RNA_pol_sigma-70_dom"/>
</dbReference>
<dbReference type="Pfam" id="PF04542">
    <property type="entry name" value="Sigma70_r2"/>
    <property type="match status" value="1"/>
</dbReference>
<dbReference type="PANTHER" id="PTHR30173">
    <property type="entry name" value="SIGMA 19 FACTOR"/>
    <property type="match status" value="1"/>
</dbReference>
<evidence type="ECO:0000313" key="9">
    <source>
        <dbReference type="Proteomes" id="UP000034098"/>
    </source>
</evidence>
<comment type="caution">
    <text evidence="8">The sequence shown here is derived from an EMBL/GenBank/DDBJ whole genome shotgun (WGS) entry which is preliminary data.</text>
</comment>
<feature type="domain" description="RNA polymerase sigma factor 70 region 4 type 2" evidence="7">
    <location>
        <begin position="114"/>
        <end position="165"/>
    </location>
</feature>
<organism evidence="8 9">
    <name type="scientific">Microbacterium trichothecenolyticum</name>
    <name type="common">Aureobacterium trichothecenolyticum</name>
    <dbReference type="NCBI Taxonomy" id="69370"/>
    <lineage>
        <taxon>Bacteria</taxon>
        <taxon>Bacillati</taxon>
        <taxon>Actinomycetota</taxon>
        <taxon>Actinomycetes</taxon>
        <taxon>Micrococcales</taxon>
        <taxon>Microbacteriaceae</taxon>
        <taxon>Microbacterium</taxon>
    </lineage>
</organism>
<proteinExistence type="inferred from homology"/>
<evidence type="ECO:0000256" key="2">
    <source>
        <dbReference type="ARBA" id="ARBA00011344"/>
    </source>
</evidence>
<dbReference type="SUPFAM" id="SSF88946">
    <property type="entry name" value="Sigma2 domain of RNA polymerase sigma factors"/>
    <property type="match status" value="1"/>
</dbReference>